<dbReference type="InterPro" id="IPR036388">
    <property type="entry name" value="WH-like_DNA-bd_sf"/>
</dbReference>
<accession>A0A4S3B1Z6</accession>
<evidence type="ECO:0000256" key="4">
    <source>
        <dbReference type="ARBA" id="ARBA00023125"/>
    </source>
</evidence>
<keyword evidence="2" id="KW-0902">Two-component regulatory system</keyword>
<feature type="domain" description="OmpR/PhoB-type" evidence="9">
    <location>
        <begin position="119"/>
        <end position="214"/>
    </location>
</feature>
<keyword evidence="1 6" id="KW-0597">Phosphoprotein</keyword>
<dbReference type="PANTHER" id="PTHR48111:SF1">
    <property type="entry name" value="TWO-COMPONENT RESPONSE REGULATOR ORR33"/>
    <property type="match status" value="1"/>
</dbReference>
<dbReference type="Pfam" id="PF00486">
    <property type="entry name" value="Trans_reg_C"/>
    <property type="match status" value="1"/>
</dbReference>
<keyword evidence="4 7" id="KW-0238">DNA-binding</keyword>
<dbReference type="Pfam" id="PF00072">
    <property type="entry name" value="Response_reg"/>
    <property type="match status" value="1"/>
</dbReference>
<sequence length="215" mass="24772">MKKILIVEDEKRINNLIKEGLTAAGFECCQAFFGFQALKFVQENEFDVILLDVQLPDINGFKLIESFDEIPVLFLTARDSIEDRVTGLELGAEDYLIKPFALEELIARINVILRRKKTQEIFKVAKLTVNLEQRTVLFEGNVIDLTPQEIALLAVFILNQNIALTREQLITQAWGIDYEGDDRTVDVHVQRLRKKLELEHHINTVFKVGYRLDVD</sequence>
<dbReference type="SMART" id="SM00448">
    <property type="entry name" value="REC"/>
    <property type="match status" value="1"/>
</dbReference>
<organism evidence="10 11">
    <name type="scientific">Vagococcus silagei</name>
    <dbReference type="NCBI Taxonomy" id="2508885"/>
    <lineage>
        <taxon>Bacteria</taxon>
        <taxon>Bacillati</taxon>
        <taxon>Bacillota</taxon>
        <taxon>Bacilli</taxon>
        <taxon>Lactobacillales</taxon>
        <taxon>Enterococcaceae</taxon>
        <taxon>Vagococcus</taxon>
    </lineage>
</organism>
<evidence type="ECO:0000313" key="11">
    <source>
        <dbReference type="Proteomes" id="UP000310506"/>
    </source>
</evidence>
<dbReference type="GO" id="GO:0006355">
    <property type="term" value="P:regulation of DNA-templated transcription"/>
    <property type="evidence" value="ECO:0007669"/>
    <property type="project" value="InterPro"/>
</dbReference>
<feature type="DNA-binding region" description="OmpR/PhoB-type" evidence="7">
    <location>
        <begin position="119"/>
        <end position="214"/>
    </location>
</feature>
<dbReference type="OrthoDB" id="9778712at2"/>
<dbReference type="EMBL" id="SDGV01000015">
    <property type="protein sequence ID" value="THB61144.1"/>
    <property type="molecule type" value="Genomic_DNA"/>
</dbReference>
<dbReference type="RefSeq" id="WP_136136839.1">
    <property type="nucleotide sequence ID" value="NZ_SDGV01000015.1"/>
</dbReference>
<dbReference type="InterPro" id="IPR001789">
    <property type="entry name" value="Sig_transdc_resp-reg_receiver"/>
</dbReference>
<evidence type="ECO:0000256" key="6">
    <source>
        <dbReference type="PROSITE-ProRule" id="PRU00169"/>
    </source>
</evidence>
<evidence type="ECO:0000256" key="5">
    <source>
        <dbReference type="ARBA" id="ARBA00023163"/>
    </source>
</evidence>
<dbReference type="AlphaFoldDB" id="A0A4S3B1Z6"/>
<keyword evidence="5" id="KW-0804">Transcription</keyword>
<evidence type="ECO:0000256" key="3">
    <source>
        <dbReference type="ARBA" id="ARBA00023015"/>
    </source>
</evidence>
<dbReference type="GO" id="GO:0000156">
    <property type="term" value="F:phosphorelay response regulator activity"/>
    <property type="evidence" value="ECO:0007669"/>
    <property type="project" value="TreeGrafter"/>
</dbReference>
<evidence type="ECO:0000259" key="8">
    <source>
        <dbReference type="PROSITE" id="PS50110"/>
    </source>
</evidence>
<dbReference type="Gene3D" id="3.40.50.2300">
    <property type="match status" value="1"/>
</dbReference>
<feature type="domain" description="Response regulatory" evidence="8">
    <location>
        <begin position="3"/>
        <end position="113"/>
    </location>
</feature>
<comment type="caution">
    <text evidence="10">The sequence shown here is derived from an EMBL/GenBank/DDBJ whole genome shotgun (WGS) entry which is preliminary data.</text>
</comment>
<dbReference type="PROSITE" id="PS51755">
    <property type="entry name" value="OMPR_PHOB"/>
    <property type="match status" value="1"/>
</dbReference>
<evidence type="ECO:0000259" key="9">
    <source>
        <dbReference type="PROSITE" id="PS51755"/>
    </source>
</evidence>
<dbReference type="CDD" id="cd00383">
    <property type="entry name" value="trans_reg_C"/>
    <property type="match status" value="1"/>
</dbReference>
<reference evidence="10 11" key="1">
    <citation type="submission" date="2019-01" db="EMBL/GenBank/DDBJ databases">
        <title>Vagococcus silagei sp. nov. isolated from brewer's grain.</title>
        <authorList>
            <person name="Guu J.-R."/>
        </authorList>
    </citation>
    <scope>NUCLEOTIDE SEQUENCE [LARGE SCALE GENOMIC DNA]</scope>
    <source>
        <strain evidence="10 11">2B-2</strain>
    </source>
</reference>
<dbReference type="InterPro" id="IPR001867">
    <property type="entry name" value="OmpR/PhoB-type_DNA-bd"/>
</dbReference>
<evidence type="ECO:0000313" key="10">
    <source>
        <dbReference type="EMBL" id="THB61144.1"/>
    </source>
</evidence>
<dbReference type="Gene3D" id="6.10.250.690">
    <property type="match status" value="1"/>
</dbReference>
<name>A0A4S3B1Z6_9ENTE</name>
<protein>
    <submittedName>
        <fullName evidence="10">Response regulator transcription factor</fullName>
    </submittedName>
</protein>
<dbReference type="InterPro" id="IPR039420">
    <property type="entry name" value="WalR-like"/>
</dbReference>
<evidence type="ECO:0000256" key="1">
    <source>
        <dbReference type="ARBA" id="ARBA00022553"/>
    </source>
</evidence>
<proteinExistence type="predicted"/>
<keyword evidence="3" id="KW-0805">Transcription regulation</keyword>
<gene>
    <name evidence="10" type="ORF">ESZ54_06390</name>
</gene>
<dbReference type="SMART" id="SM00862">
    <property type="entry name" value="Trans_reg_C"/>
    <property type="match status" value="1"/>
</dbReference>
<dbReference type="GO" id="GO:0000976">
    <property type="term" value="F:transcription cis-regulatory region binding"/>
    <property type="evidence" value="ECO:0007669"/>
    <property type="project" value="TreeGrafter"/>
</dbReference>
<dbReference type="GO" id="GO:0032993">
    <property type="term" value="C:protein-DNA complex"/>
    <property type="evidence" value="ECO:0007669"/>
    <property type="project" value="TreeGrafter"/>
</dbReference>
<dbReference type="InterPro" id="IPR011006">
    <property type="entry name" value="CheY-like_superfamily"/>
</dbReference>
<dbReference type="Proteomes" id="UP000310506">
    <property type="component" value="Unassembled WGS sequence"/>
</dbReference>
<feature type="modified residue" description="4-aspartylphosphate" evidence="6">
    <location>
        <position position="52"/>
    </location>
</feature>
<evidence type="ECO:0000256" key="7">
    <source>
        <dbReference type="PROSITE-ProRule" id="PRU01091"/>
    </source>
</evidence>
<keyword evidence="11" id="KW-1185">Reference proteome</keyword>
<dbReference type="PANTHER" id="PTHR48111">
    <property type="entry name" value="REGULATOR OF RPOS"/>
    <property type="match status" value="1"/>
</dbReference>
<dbReference type="Gene3D" id="1.10.10.10">
    <property type="entry name" value="Winged helix-like DNA-binding domain superfamily/Winged helix DNA-binding domain"/>
    <property type="match status" value="1"/>
</dbReference>
<dbReference type="GO" id="GO:0005829">
    <property type="term" value="C:cytosol"/>
    <property type="evidence" value="ECO:0007669"/>
    <property type="project" value="TreeGrafter"/>
</dbReference>
<evidence type="ECO:0000256" key="2">
    <source>
        <dbReference type="ARBA" id="ARBA00023012"/>
    </source>
</evidence>
<dbReference type="SUPFAM" id="SSF52172">
    <property type="entry name" value="CheY-like"/>
    <property type="match status" value="1"/>
</dbReference>
<dbReference type="PROSITE" id="PS50110">
    <property type="entry name" value="RESPONSE_REGULATORY"/>
    <property type="match status" value="1"/>
</dbReference>